<dbReference type="SFLD" id="SFLDG01200">
    <property type="entry name" value="SUF1.1"/>
    <property type="match status" value="1"/>
</dbReference>
<protein>
    <submittedName>
        <fullName evidence="3">Glutathione S-transferase</fullName>
    </submittedName>
</protein>
<dbReference type="InterPro" id="IPR050931">
    <property type="entry name" value="Mito_Protein_Transport_Metaxin"/>
</dbReference>
<sequence>MASNQAPDITLYRGFPWPGKYTWSPFVTKLEARLRFAGISYRTDAGSPLGSPRGKIPYVDITDRTTGAKTTISDSALITRGFIEDGVITDLNRDLDAEKKVFDAGVRALLEDRLYFYLNHEKWIENYYEMRKHALSALPYPVKVAVGYYIYRRQREMLYNQGTLRFTLEELKGFKEDVWTSISELLVSRKAQKQGDGPFWVLGGEEPTEADAVLFGFLAASLVCSACPETQAILKSLPVVVEYARRIHDRYFPDYACWE</sequence>
<dbReference type="InterPro" id="IPR040079">
    <property type="entry name" value="Glutathione_S-Trfase"/>
</dbReference>
<dbReference type="SFLD" id="SFLDS00019">
    <property type="entry name" value="Glutathione_Transferase_(cytos"/>
    <property type="match status" value="1"/>
</dbReference>
<reference evidence="3 4" key="1">
    <citation type="submission" date="2018-02" db="EMBL/GenBank/DDBJ databases">
        <title>The genomes of Aspergillus section Nigri reveals drivers in fungal speciation.</title>
        <authorList>
            <consortium name="DOE Joint Genome Institute"/>
            <person name="Vesth T.C."/>
            <person name="Nybo J."/>
            <person name="Theobald S."/>
            <person name="Brandl J."/>
            <person name="Frisvad J.C."/>
            <person name="Nielsen K.F."/>
            <person name="Lyhne E.K."/>
            <person name="Kogle M.E."/>
            <person name="Kuo A."/>
            <person name="Riley R."/>
            <person name="Clum A."/>
            <person name="Nolan M."/>
            <person name="Lipzen A."/>
            <person name="Salamov A."/>
            <person name="Henrissat B."/>
            <person name="Wiebenga A."/>
            <person name="De vries R.P."/>
            <person name="Grigoriev I.V."/>
            <person name="Mortensen U.H."/>
            <person name="Andersen M.R."/>
            <person name="Baker S.E."/>
        </authorList>
    </citation>
    <scope>NUCLEOTIDE SEQUENCE [LARGE SCALE GENOMIC DNA]</scope>
    <source>
        <strain evidence="3 4">CBS 115571</strain>
    </source>
</reference>
<evidence type="ECO:0000313" key="4">
    <source>
        <dbReference type="Proteomes" id="UP000249829"/>
    </source>
</evidence>
<evidence type="ECO:0000259" key="2">
    <source>
        <dbReference type="Pfam" id="PF17172"/>
    </source>
</evidence>
<keyword evidence="3" id="KW-0808">Transferase</keyword>
<name>A0A2V5HA67_ASPV1</name>
<dbReference type="GO" id="GO:0005737">
    <property type="term" value="C:cytoplasm"/>
    <property type="evidence" value="ECO:0007669"/>
    <property type="project" value="TreeGrafter"/>
</dbReference>
<keyword evidence="4" id="KW-1185">Reference proteome</keyword>
<dbReference type="EMBL" id="KZ825142">
    <property type="protein sequence ID" value="PYI18654.1"/>
    <property type="molecule type" value="Genomic_DNA"/>
</dbReference>
<proteinExistence type="inferred from homology"/>
<dbReference type="Proteomes" id="UP000249829">
    <property type="component" value="Unassembled WGS sequence"/>
</dbReference>
<dbReference type="PANTHER" id="PTHR12289">
    <property type="entry name" value="METAXIN RELATED"/>
    <property type="match status" value="1"/>
</dbReference>
<accession>A0A2V5HA67</accession>
<dbReference type="SFLD" id="SFLDG01180">
    <property type="entry name" value="SUF1"/>
    <property type="match status" value="1"/>
</dbReference>
<dbReference type="CDD" id="cd03193">
    <property type="entry name" value="GST_C_Metaxin"/>
    <property type="match status" value="1"/>
</dbReference>
<evidence type="ECO:0000256" key="1">
    <source>
        <dbReference type="ARBA" id="ARBA00006475"/>
    </source>
</evidence>
<dbReference type="AlphaFoldDB" id="A0A2V5HA67"/>
<dbReference type="Pfam" id="PF17172">
    <property type="entry name" value="GST_N_4"/>
    <property type="match status" value="1"/>
</dbReference>
<dbReference type="OMA" id="RRIHDKY"/>
<dbReference type="InterPro" id="IPR026928">
    <property type="entry name" value="FAX/IsoI-like"/>
</dbReference>
<dbReference type="InterPro" id="IPR012336">
    <property type="entry name" value="Thioredoxin-like_fold"/>
</dbReference>
<gene>
    <name evidence="3" type="ORF">BO99DRAFT_403343</name>
</gene>
<dbReference type="PANTHER" id="PTHR12289:SF41">
    <property type="entry name" value="FAILED AXON CONNECTIONS-RELATED"/>
    <property type="match status" value="1"/>
</dbReference>
<organism evidence="3 4">
    <name type="scientific">Aspergillus violaceofuscus (strain CBS 115571)</name>
    <dbReference type="NCBI Taxonomy" id="1450538"/>
    <lineage>
        <taxon>Eukaryota</taxon>
        <taxon>Fungi</taxon>
        <taxon>Dikarya</taxon>
        <taxon>Ascomycota</taxon>
        <taxon>Pezizomycotina</taxon>
        <taxon>Eurotiomycetes</taxon>
        <taxon>Eurotiomycetidae</taxon>
        <taxon>Eurotiales</taxon>
        <taxon>Aspergillaceae</taxon>
        <taxon>Aspergillus</taxon>
    </lineage>
</organism>
<dbReference type="STRING" id="1450538.A0A2V5HA67"/>
<comment type="similarity">
    <text evidence="1">Belongs to the FAX family.</text>
</comment>
<dbReference type="GO" id="GO:0016740">
    <property type="term" value="F:transferase activity"/>
    <property type="evidence" value="ECO:0007669"/>
    <property type="project" value="UniProtKB-KW"/>
</dbReference>
<feature type="domain" description="Thioredoxin-like fold" evidence="2">
    <location>
        <begin position="25"/>
        <end position="127"/>
    </location>
</feature>
<evidence type="ECO:0000313" key="3">
    <source>
        <dbReference type="EMBL" id="PYI18654.1"/>
    </source>
</evidence>